<dbReference type="PANTHER" id="PTHR21844">
    <property type="entry name" value="AKT1 SUBSTRATE 1 PROTEIN"/>
    <property type="match status" value="1"/>
</dbReference>
<feature type="compositionally biased region" description="Acidic residues" evidence="1">
    <location>
        <begin position="322"/>
        <end position="347"/>
    </location>
</feature>
<comment type="caution">
    <text evidence="2">The sequence shown here is derived from an EMBL/GenBank/DDBJ whole genome shotgun (WGS) entry which is preliminary data.</text>
</comment>
<evidence type="ECO:0000256" key="1">
    <source>
        <dbReference type="SAM" id="MobiDB-lite"/>
    </source>
</evidence>
<proteinExistence type="predicted"/>
<dbReference type="Proteomes" id="UP001378592">
    <property type="component" value="Unassembled WGS sequence"/>
</dbReference>
<dbReference type="GO" id="GO:0048011">
    <property type="term" value="P:neurotrophin TRK receptor signaling pathway"/>
    <property type="evidence" value="ECO:0007669"/>
    <property type="project" value="InterPro"/>
</dbReference>
<feature type="compositionally biased region" description="Low complexity" evidence="1">
    <location>
        <begin position="237"/>
        <end position="264"/>
    </location>
</feature>
<organism evidence="2 3">
    <name type="scientific">Gryllus longicercus</name>
    <dbReference type="NCBI Taxonomy" id="2509291"/>
    <lineage>
        <taxon>Eukaryota</taxon>
        <taxon>Metazoa</taxon>
        <taxon>Ecdysozoa</taxon>
        <taxon>Arthropoda</taxon>
        <taxon>Hexapoda</taxon>
        <taxon>Insecta</taxon>
        <taxon>Pterygota</taxon>
        <taxon>Neoptera</taxon>
        <taxon>Polyneoptera</taxon>
        <taxon>Orthoptera</taxon>
        <taxon>Ensifera</taxon>
        <taxon>Gryllidea</taxon>
        <taxon>Grylloidea</taxon>
        <taxon>Gryllidae</taxon>
        <taxon>Gryllinae</taxon>
        <taxon>Gryllus</taxon>
    </lineage>
</organism>
<dbReference type="Pfam" id="PF15798">
    <property type="entry name" value="PRAS"/>
    <property type="match status" value="1"/>
</dbReference>
<dbReference type="GO" id="GO:0005737">
    <property type="term" value="C:cytoplasm"/>
    <property type="evidence" value="ECO:0007669"/>
    <property type="project" value="TreeGrafter"/>
</dbReference>
<dbReference type="AlphaFoldDB" id="A0AAN9ZB75"/>
<feature type="compositionally biased region" description="Low complexity" evidence="1">
    <location>
        <begin position="281"/>
        <end position="295"/>
    </location>
</feature>
<protein>
    <submittedName>
        <fullName evidence="2">Uncharacterized protein</fullName>
    </submittedName>
</protein>
<evidence type="ECO:0000313" key="2">
    <source>
        <dbReference type="EMBL" id="KAK7868590.1"/>
    </source>
</evidence>
<reference evidence="2 3" key="1">
    <citation type="submission" date="2024-03" db="EMBL/GenBank/DDBJ databases">
        <title>The genome assembly and annotation of the cricket Gryllus longicercus Weissman &amp; Gray.</title>
        <authorList>
            <person name="Szrajer S."/>
            <person name="Gray D."/>
            <person name="Ylla G."/>
        </authorList>
    </citation>
    <scope>NUCLEOTIDE SEQUENCE [LARGE SCALE GENOMIC DNA]</scope>
    <source>
        <strain evidence="2">DAG 2021-001</strain>
        <tissue evidence="2">Whole body minus gut</tissue>
    </source>
</reference>
<dbReference type="InterPro" id="IPR026682">
    <property type="entry name" value="AKT1S1"/>
</dbReference>
<dbReference type="GO" id="GO:0032007">
    <property type="term" value="P:negative regulation of TOR signaling"/>
    <property type="evidence" value="ECO:0007669"/>
    <property type="project" value="InterPro"/>
</dbReference>
<keyword evidence="3" id="KW-1185">Reference proteome</keyword>
<name>A0AAN9ZB75_9ORTH</name>
<sequence>MQITCKCLNVTIETQGSRTQEIDVSTLNLTVIEKSDAFFKEALVLVEHGRISKVQSSLVQVRNVGLWIIHSCMNCSLNTHAIHREKGAAFVLFNKALLVNPEEISALKKNEKYSPVFRIVINHSELEEAALQAPTKFAVSQLPAPVQTAITALQQQLAEIIQYETTRTEERVRQYSEQQYAALEEFRERAHNDHRLLARLLCEAQEKFGNSEIVQPAPLDNLETPPSTPDNHNVPTPLASSVRSVLRSSAPLASPAGAASPVSSQNKGDGPSTVTADFRPSKQPSSPLSSAGSHSRSGRIVPANLFGQGKRQRNRHSFDTEGLFDLEGMEDNPPEAGPSEEESDTDDSGSHDEGIHIPRSRGMHNLAKSLPVNVPSFMPQEKKNIEDMDDDQQLPQDPMDIAASIKALAKSVHGDANVFGDLPRPRFSTQI</sequence>
<evidence type="ECO:0000313" key="3">
    <source>
        <dbReference type="Proteomes" id="UP001378592"/>
    </source>
</evidence>
<accession>A0AAN9ZB75</accession>
<dbReference type="EMBL" id="JAZDUA010000091">
    <property type="protein sequence ID" value="KAK7868590.1"/>
    <property type="molecule type" value="Genomic_DNA"/>
</dbReference>
<dbReference type="PANTHER" id="PTHR21844:SF2">
    <property type="entry name" value="PROLINE-RICH AKT1 SUBSTRATE 1"/>
    <property type="match status" value="1"/>
</dbReference>
<feature type="region of interest" description="Disordered" evidence="1">
    <location>
        <begin position="212"/>
        <end position="365"/>
    </location>
</feature>
<gene>
    <name evidence="2" type="ORF">R5R35_009479</name>
</gene>